<name>A0ABD1FCE4_HYPHA</name>
<keyword evidence="4" id="KW-0552">Olfaction</keyword>
<dbReference type="AlphaFoldDB" id="A0ABD1FCE4"/>
<keyword evidence="5 9" id="KW-1133">Transmembrane helix</keyword>
<dbReference type="GO" id="GO:0016020">
    <property type="term" value="C:membrane"/>
    <property type="evidence" value="ECO:0007669"/>
    <property type="project" value="UniProtKB-SubCell"/>
</dbReference>
<evidence type="ECO:0000256" key="6">
    <source>
        <dbReference type="ARBA" id="ARBA00023136"/>
    </source>
</evidence>
<feature type="transmembrane region" description="Helical" evidence="9">
    <location>
        <begin position="92"/>
        <end position="115"/>
    </location>
</feature>
<sequence>MEEEIRKIINSVSFKVELLALLTGVISFATVVFTAYDLMFYEDRLFLQVFLGKDSTLFHIARICCCFFLLPAIIPTIALPIFHNYAFEATHLYASVIGVGGFLLGLSPLLAMFTYNAPKGPALMLLSNYILFLYALCDVTQEYLNIQEHLLDVLYDLKWYLWDVKCQKCYLLMMGQFSNELKIPVMFVYYIGLEIFEKFIRLTYTAANCLLTLGKVIA</sequence>
<keyword evidence="8" id="KW-0807">Transducer</keyword>
<organism evidence="10 11">
    <name type="scientific">Hypothenemus hampei</name>
    <name type="common">Coffee berry borer</name>
    <dbReference type="NCBI Taxonomy" id="57062"/>
    <lineage>
        <taxon>Eukaryota</taxon>
        <taxon>Metazoa</taxon>
        <taxon>Ecdysozoa</taxon>
        <taxon>Arthropoda</taxon>
        <taxon>Hexapoda</taxon>
        <taxon>Insecta</taxon>
        <taxon>Pterygota</taxon>
        <taxon>Neoptera</taxon>
        <taxon>Endopterygota</taxon>
        <taxon>Coleoptera</taxon>
        <taxon>Polyphaga</taxon>
        <taxon>Cucujiformia</taxon>
        <taxon>Curculionidae</taxon>
        <taxon>Scolytinae</taxon>
        <taxon>Hypothenemus</taxon>
    </lineage>
</organism>
<evidence type="ECO:0000256" key="3">
    <source>
        <dbReference type="ARBA" id="ARBA00022692"/>
    </source>
</evidence>
<feature type="transmembrane region" description="Helical" evidence="9">
    <location>
        <begin position="12"/>
        <end position="36"/>
    </location>
</feature>
<evidence type="ECO:0000256" key="4">
    <source>
        <dbReference type="ARBA" id="ARBA00022725"/>
    </source>
</evidence>
<evidence type="ECO:0000256" key="2">
    <source>
        <dbReference type="ARBA" id="ARBA00022606"/>
    </source>
</evidence>
<comment type="caution">
    <text evidence="10">The sequence shown here is derived from an EMBL/GenBank/DDBJ whole genome shotgun (WGS) entry which is preliminary data.</text>
</comment>
<evidence type="ECO:0000256" key="7">
    <source>
        <dbReference type="ARBA" id="ARBA00023170"/>
    </source>
</evidence>
<keyword evidence="11" id="KW-1185">Reference proteome</keyword>
<dbReference type="GO" id="GO:0007165">
    <property type="term" value="P:signal transduction"/>
    <property type="evidence" value="ECO:0007669"/>
    <property type="project" value="UniProtKB-KW"/>
</dbReference>
<keyword evidence="2" id="KW-0716">Sensory transduction</keyword>
<keyword evidence="3 9" id="KW-0812">Transmembrane</keyword>
<evidence type="ECO:0000256" key="5">
    <source>
        <dbReference type="ARBA" id="ARBA00022989"/>
    </source>
</evidence>
<evidence type="ECO:0000313" key="11">
    <source>
        <dbReference type="Proteomes" id="UP001566132"/>
    </source>
</evidence>
<evidence type="ECO:0000313" key="10">
    <source>
        <dbReference type="EMBL" id="KAL1516960.1"/>
    </source>
</evidence>
<dbReference type="EMBL" id="JBDJPC010000001">
    <property type="protein sequence ID" value="KAL1516960.1"/>
    <property type="molecule type" value="Genomic_DNA"/>
</dbReference>
<reference evidence="10 11" key="1">
    <citation type="submission" date="2024-05" db="EMBL/GenBank/DDBJ databases">
        <title>Genetic variation in Jamaican populations of the coffee berry borer (Hypothenemus hampei).</title>
        <authorList>
            <person name="Errbii M."/>
            <person name="Myrie A."/>
        </authorList>
    </citation>
    <scope>NUCLEOTIDE SEQUENCE [LARGE SCALE GENOMIC DNA]</scope>
    <source>
        <strain evidence="10">JA-Hopewell-2020-01-JO</strain>
        <tissue evidence="10">Whole body</tissue>
    </source>
</reference>
<protein>
    <submittedName>
        <fullName evidence="10">Uncharacterized protein</fullName>
    </submittedName>
</protein>
<feature type="transmembrane region" description="Helical" evidence="9">
    <location>
        <begin position="121"/>
        <end position="137"/>
    </location>
</feature>
<dbReference type="Proteomes" id="UP001566132">
    <property type="component" value="Unassembled WGS sequence"/>
</dbReference>
<comment type="subcellular location">
    <subcellularLocation>
        <location evidence="1">Membrane</location>
        <topology evidence="1">Multi-pass membrane protein</topology>
    </subcellularLocation>
</comment>
<proteinExistence type="predicted"/>
<dbReference type="Pfam" id="PF02949">
    <property type="entry name" value="7tm_6"/>
    <property type="match status" value="1"/>
</dbReference>
<keyword evidence="6 9" id="KW-0472">Membrane</keyword>
<dbReference type="InterPro" id="IPR004117">
    <property type="entry name" value="7tm6_olfct_rcpt"/>
</dbReference>
<keyword evidence="7" id="KW-0675">Receptor</keyword>
<gene>
    <name evidence="10" type="ORF">ABEB36_000787</name>
</gene>
<evidence type="ECO:0000256" key="8">
    <source>
        <dbReference type="ARBA" id="ARBA00023224"/>
    </source>
</evidence>
<feature type="transmembrane region" description="Helical" evidence="9">
    <location>
        <begin position="56"/>
        <end position="80"/>
    </location>
</feature>
<evidence type="ECO:0000256" key="1">
    <source>
        <dbReference type="ARBA" id="ARBA00004141"/>
    </source>
</evidence>
<dbReference type="GO" id="GO:0007608">
    <property type="term" value="P:sensory perception of smell"/>
    <property type="evidence" value="ECO:0007669"/>
    <property type="project" value="UniProtKB-KW"/>
</dbReference>
<evidence type="ECO:0000256" key="9">
    <source>
        <dbReference type="SAM" id="Phobius"/>
    </source>
</evidence>
<accession>A0ABD1FCE4</accession>